<dbReference type="InterPro" id="IPR032465">
    <property type="entry name" value="ACMSD"/>
</dbReference>
<dbReference type="Gene3D" id="3.20.20.140">
    <property type="entry name" value="Metal-dependent hydrolases"/>
    <property type="match status" value="1"/>
</dbReference>
<dbReference type="PANTHER" id="PTHR21240">
    <property type="entry name" value="2-AMINO-3-CARBOXYLMUCONATE-6-SEMIALDEHYDE DECARBOXYLASE"/>
    <property type="match status" value="1"/>
</dbReference>
<protein>
    <submittedName>
        <fullName evidence="3">Amidohydrolase family protein</fullName>
    </submittedName>
</protein>
<evidence type="ECO:0000313" key="3">
    <source>
        <dbReference type="EMBL" id="MDO6573576.1"/>
    </source>
</evidence>
<name>A0AAW7YN52_9STAP</name>
<evidence type="ECO:0000313" key="4">
    <source>
        <dbReference type="Proteomes" id="UP001170310"/>
    </source>
</evidence>
<dbReference type="GO" id="GO:0016831">
    <property type="term" value="F:carboxy-lyase activity"/>
    <property type="evidence" value="ECO:0007669"/>
    <property type="project" value="InterPro"/>
</dbReference>
<dbReference type="SUPFAM" id="SSF51556">
    <property type="entry name" value="Metallo-dependent hydrolases"/>
    <property type="match status" value="1"/>
</dbReference>
<dbReference type="PANTHER" id="PTHR21240:SF28">
    <property type="entry name" value="ISO-OROTATE DECARBOXYLASE (EUROFUNG)"/>
    <property type="match status" value="1"/>
</dbReference>
<proteinExistence type="predicted"/>
<reference evidence="3" key="1">
    <citation type="submission" date="2023-07" db="EMBL/GenBank/DDBJ databases">
        <title>Genome content predicts the carbon catabolic preferences of heterotrophic bacteria.</title>
        <authorList>
            <person name="Gralka M."/>
        </authorList>
    </citation>
    <scope>NUCLEOTIDE SEQUENCE</scope>
    <source>
        <strain evidence="3">E2R20</strain>
    </source>
</reference>
<gene>
    <name evidence="3" type="ORF">Q4528_05320</name>
</gene>
<dbReference type="RefSeq" id="WP_046467273.1">
    <property type="nucleotide sequence ID" value="NZ_JAUOQO010000004.1"/>
</dbReference>
<comment type="caution">
    <text evidence="3">The sequence shown here is derived from an EMBL/GenBank/DDBJ whole genome shotgun (WGS) entry which is preliminary data.</text>
</comment>
<accession>A0AAW7YN52</accession>
<dbReference type="Proteomes" id="UP001170310">
    <property type="component" value="Unassembled WGS sequence"/>
</dbReference>
<dbReference type="InterPro" id="IPR006680">
    <property type="entry name" value="Amidohydro-rel"/>
</dbReference>
<feature type="domain" description="Amidohydrolase-related" evidence="2">
    <location>
        <begin position="8"/>
        <end position="219"/>
    </location>
</feature>
<dbReference type="GO" id="GO:0016787">
    <property type="term" value="F:hydrolase activity"/>
    <property type="evidence" value="ECO:0007669"/>
    <property type="project" value="InterPro"/>
</dbReference>
<dbReference type="InterPro" id="IPR032466">
    <property type="entry name" value="Metal_Hydrolase"/>
</dbReference>
<keyword evidence="4" id="KW-1185">Reference proteome</keyword>
<dbReference type="AlphaFoldDB" id="A0AAW7YN52"/>
<dbReference type="EMBL" id="JAUOQO010000004">
    <property type="protein sequence ID" value="MDO6573576.1"/>
    <property type="molecule type" value="Genomic_DNA"/>
</dbReference>
<dbReference type="GO" id="GO:0019748">
    <property type="term" value="P:secondary metabolic process"/>
    <property type="evidence" value="ECO:0007669"/>
    <property type="project" value="TreeGrafter"/>
</dbReference>
<dbReference type="Pfam" id="PF04909">
    <property type="entry name" value="Amidohydro_2"/>
    <property type="match status" value="1"/>
</dbReference>
<organism evidence="3 4">
    <name type="scientific">Staphylococcus pasteuri_A</name>
    <dbReference type="NCBI Taxonomy" id="3062664"/>
    <lineage>
        <taxon>Bacteria</taxon>
        <taxon>Bacillati</taxon>
        <taxon>Bacillota</taxon>
        <taxon>Bacilli</taxon>
        <taxon>Bacillales</taxon>
        <taxon>Staphylococcaceae</taxon>
        <taxon>Staphylococcus</taxon>
    </lineage>
</organism>
<sequence>MKENLKIIDIHHHIIPKVYKDALRKIGVTTAGGYPIKDWKPEDSLNMMNELNINIGVTSISEPATLPFNKKQASKVAREVNEYQAQLKKDYPERFKSFALLPMPHVKQSINEVAYALDELKLDGIGLLSNYGDQYLGDDIFEPVMKAINDRHGVVFVHPSSSSDKVKKPQYVVADFIEEFTFNTSRAATNLILSGTLDRYPNITFILAHAGGTLPYLEWRINQTLETLSYIMVNPKERLKPYLTGSKTRMIGEVAKHPIRYGKMFKTYLHSLKRMSQLQYSADDYIRRFYYDTALSTGDSTFASLKEVTDTSHIVFGSDAHYAPNDWIAKMEQDIGASNYFDENEQHQIFNDNSNALLK</sequence>
<evidence type="ECO:0000256" key="1">
    <source>
        <dbReference type="ARBA" id="ARBA00023239"/>
    </source>
</evidence>
<dbReference type="GO" id="GO:0005737">
    <property type="term" value="C:cytoplasm"/>
    <property type="evidence" value="ECO:0007669"/>
    <property type="project" value="TreeGrafter"/>
</dbReference>
<keyword evidence="1" id="KW-0456">Lyase</keyword>
<evidence type="ECO:0000259" key="2">
    <source>
        <dbReference type="Pfam" id="PF04909"/>
    </source>
</evidence>